<proteinExistence type="predicted"/>
<dbReference type="EMBL" id="MN740546">
    <property type="protein sequence ID" value="QHS77371.1"/>
    <property type="molecule type" value="Genomic_DNA"/>
</dbReference>
<organism evidence="1">
    <name type="scientific">viral metagenome</name>
    <dbReference type="NCBI Taxonomy" id="1070528"/>
    <lineage>
        <taxon>unclassified sequences</taxon>
        <taxon>metagenomes</taxon>
        <taxon>organismal metagenomes</taxon>
    </lineage>
</organism>
<reference evidence="1" key="1">
    <citation type="journal article" date="2020" name="Nature">
        <title>Giant virus diversity and host interactions through global metagenomics.</title>
        <authorList>
            <person name="Schulz F."/>
            <person name="Roux S."/>
            <person name="Paez-Espino D."/>
            <person name="Jungbluth S."/>
            <person name="Walsh D.A."/>
            <person name="Denef V.J."/>
            <person name="McMahon K.D."/>
            <person name="Konstantinidis K.T."/>
            <person name="Eloe-Fadrosh E.A."/>
            <person name="Kyrpides N.C."/>
            <person name="Woyke T."/>
        </authorList>
    </citation>
    <scope>NUCLEOTIDE SEQUENCE</scope>
    <source>
        <strain evidence="1">GVMAG-S-1004661-13</strain>
    </source>
</reference>
<sequence>MIDTGVDIIAAIGAPNKNITSYNGTLDDTTGAVYLSRIYFDTEEYKYTRYEFDVLSLASDYLKDGYIVDPENSLSDAYQFGLSVRLASIVNHEGYGRYVGVSIKSSNLVFPIFYEYNDDNPMNPNTSYLSNYKKEMITTEGSLAFSSVTNDDWRDGQFLIAFSYLENNSPTIKHFYIKYGLENEFAGESIDVLILDRANLSSTDDIDGYGENIKIYSRAYEYVIATSGAIIDTEIETEQTIYKFFSVSYQVTIEGETTYYQFYEAGETDLYSPPNNTLGLGEFDIGTLATTPTEDWLVYRNIDTAEGEEGEEGEENEENVDIATLETVLNNGSSISMILLNNYSYTATAL</sequence>
<name>A0A6C0ACQ1_9ZZZZ</name>
<protein>
    <submittedName>
        <fullName evidence="1">Uncharacterized protein</fullName>
    </submittedName>
</protein>
<dbReference type="AlphaFoldDB" id="A0A6C0ACQ1"/>
<evidence type="ECO:0000313" key="1">
    <source>
        <dbReference type="EMBL" id="QHS77371.1"/>
    </source>
</evidence>
<accession>A0A6C0ACQ1</accession>